<dbReference type="GO" id="GO:0016405">
    <property type="term" value="F:CoA-ligase activity"/>
    <property type="evidence" value="ECO:0007669"/>
    <property type="project" value="TreeGrafter"/>
</dbReference>
<keyword evidence="4" id="KW-1185">Reference proteome</keyword>
<name>M4ZFT3_9BRAD</name>
<evidence type="ECO:0000259" key="1">
    <source>
        <dbReference type="Pfam" id="PF00501"/>
    </source>
</evidence>
<dbReference type="Gene3D" id="3.30.300.30">
    <property type="match status" value="1"/>
</dbReference>
<dbReference type="InterPro" id="IPR045851">
    <property type="entry name" value="AMP-bd_C_sf"/>
</dbReference>
<feature type="domain" description="AMP-binding enzyme C-terminal" evidence="2">
    <location>
        <begin position="418"/>
        <end position="496"/>
    </location>
</feature>
<dbReference type="KEGG" id="aol:S58_66960"/>
<dbReference type="GeneID" id="301820379"/>
<dbReference type="InterPro" id="IPR042099">
    <property type="entry name" value="ANL_N_sf"/>
</dbReference>
<feature type="domain" description="AMP-dependent synthetase/ligase" evidence="1">
    <location>
        <begin position="7"/>
        <end position="359"/>
    </location>
</feature>
<dbReference type="AlphaFoldDB" id="M4ZFT3"/>
<dbReference type="eggNOG" id="COG0318">
    <property type="taxonomic scope" value="Bacteria"/>
</dbReference>
<dbReference type="RefSeq" id="WP_015669741.1">
    <property type="nucleotide sequence ID" value="NC_020453.1"/>
</dbReference>
<sequence length="513" mass="57060">MTHPSIHAQSHPDKIAYQMAGTGKAITYRELDELSNQGAQLFRALGLKAGDHVAFLMENRLAFMEIAWAAQRSGLYYTAISRYLTKDEIAYIIRDCGAKVFITSPKCAEQVRELVTASSDGPLFFMVDEPEPGFRSWDKEAGAQPTTSIADQVAGYDMLYSSGTTGRPKGIKKDFEGNPIEQASPLLRVLCADMCGMNAESIYLSPAPLYHAAPLRFNMMVTVLGGTSIIMEHFDAEEFLKLVEAYKVTQSQLVPTMFVRMLKLPEEVRKSYDVSTLKGAIHAAAPCPVDVKARMIDWWGPILIEYYAGSEGNGVTVCTSKQWLEHRGSVGRAVVGKIKILGEDDKEMPTGEIGSVYFADAPQFSYHNDPEKTKRAHNDKGWSTLGDVGYLDADGFLYLTDRKSYMIISGGVNIYPQETEDILITHPDVADVAVFGVPNEEMGEEVKAVVQPHDMARAGKAFEEQLILFCRQHLSPIKCPRSIDFEPELPRTPTGKLVKRHLRERYWPKKATA</sequence>
<dbReference type="PANTHER" id="PTHR24096:SF323">
    <property type="entry name" value="BLR3536 PROTEIN"/>
    <property type="match status" value="1"/>
</dbReference>
<proteinExistence type="predicted"/>
<dbReference type="Proteomes" id="UP000011841">
    <property type="component" value="Chromosome"/>
</dbReference>
<keyword evidence="3" id="KW-0436">Ligase</keyword>
<organism evidence="3 4">
    <name type="scientific">Bradyrhizobium oligotrophicum S58</name>
    <dbReference type="NCBI Taxonomy" id="1245469"/>
    <lineage>
        <taxon>Bacteria</taxon>
        <taxon>Pseudomonadati</taxon>
        <taxon>Pseudomonadota</taxon>
        <taxon>Alphaproteobacteria</taxon>
        <taxon>Hyphomicrobiales</taxon>
        <taxon>Nitrobacteraceae</taxon>
        <taxon>Bradyrhizobium</taxon>
    </lineage>
</organism>
<reference evidence="3 4" key="1">
    <citation type="journal article" date="2013" name="Appl. Environ. Microbiol.">
        <title>Genome analysis suggests that the soil oligotrophic bacterium Agromonas oligotrophica (Bradyrhizobium oligotrophicum) is a nitrogen-fixing symbiont of Aeschynomene indica.</title>
        <authorList>
            <person name="Okubo T."/>
            <person name="Fukushima S."/>
            <person name="Itakura M."/>
            <person name="Oshima K."/>
            <person name="Longtonglang A."/>
            <person name="Teaumroong N."/>
            <person name="Mitsui H."/>
            <person name="Hattori M."/>
            <person name="Hattori R."/>
            <person name="Hattori T."/>
            <person name="Minamisawa K."/>
        </authorList>
    </citation>
    <scope>NUCLEOTIDE SEQUENCE [LARGE SCALE GENOMIC DNA]</scope>
    <source>
        <strain evidence="3 4">S58</strain>
    </source>
</reference>
<dbReference type="InterPro" id="IPR000873">
    <property type="entry name" value="AMP-dep_synth/lig_dom"/>
</dbReference>
<evidence type="ECO:0000313" key="4">
    <source>
        <dbReference type="Proteomes" id="UP000011841"/>
    </source>
</evidence>
<dbReference type="Gene3D" id="3.40.50.12780">
    <property type="entry name" value="N-terminal domain of ligase-like"/>
    <property type="match status" value="1"/>
</dbReference>
<gene>
    <name evidence="3" type="ORF">S58_66960</name>
</gene>
<evidence type="ECO:0000313" key="3">
    <source>
        <dbReference type="EMBL" id="BAM92663.1"/>
    </source>
</evidence>
<dbReference type="SUPFAM" id="SSF56801">
    <property type="entry name" value="Acetyl-CoA synthetase-like"/>
    <property type="match status" value="1"/>
</dbReference>
<dbReference type="Pfam" id="PF00501">
    <property type="entry name" value="AMP-binding"/>
    <property type="match status" value="1"/>
</dbReference>
<dbReference type="PATRIC" id="fig|1245469.3.peg.6844"/>
<evidence type="ECO:0000259" key="2">
    <source>
        <dbReference type="Pfam" id="PF13193"/>
    </source>
</evidence>
<dbReference type="EMBL" id="AP012603">
    <property type="protein sequence ID" value="BAM92663.1"/>
    <property type="molecule type" value="Genomic_DNA"/>
</dbReference>
<dbReference type="Pfam" id="PF13193">
    <property type="entry name" value="AMP-binding_C"/>
    <property type="match status" value="1"/>
</dbReference>
<dbReference type="STRING" id="1245469.S58_66960"/>
<protein>
    <submittedName>
        <fullName evidence="3">Long-chain-fatty-acid-CoA ligase</fullName>
    </submittedName>
</protein>
<dbReference type="OrthoDB" id="9803968at2"/>
<dbReference type="PROSITE" id="PS00455">
    <property type="entry name" value="AMP_BINDING"/>
    <property type="match status" value="1"/>
</dbReference>
<dbReference type="PANTHER" id="PTHR24096">
    <property type="entry name" value="LONG-CHAIN-FATTY-ACID--COA LIGASE"/>
    <property type="match status" value="1"/>
</dbReference>
<accession>M4ZFT3</accession>
<dbReference type="CDD" id="cd05929">
    <property type="entry name" value="BACL_like"/>
    <property type="match status" value="1"/>
</dbReference>
<dbReference type="InterPro" id="IPR025110">
    <property type="entry name" value="AMP-bd_C"/>
</dbReference>
<dbReference type="InterPro" id="IPR020845">
    <property type="entry name" value="AMP-binding_CS"/>
</dbReference>
<dbReference type="HOGENOM" id="CLU_000022_59_0_5"/>